<dbReference type="GO" id="GO:0008270">
    <property type="term" value="F:zinc ion binding"/>
    <property type="evidence" value="ECO:0007669"/>
    <property type="project" value="UniProtKB-KW"/>
</dbReference>
<evidence type="ECO:0000313" key="4">
    <source>
        <dbReference type="Proteomes" id="UP001497382"/>
    </source>
</evidence>
<reference evidence="3 4" key="1">
    <citation type="submission" date="2024-04" db="EMBL/GenBank/DDBJ databases">
        <authorList>
            <person name="Rising A."/>
            <person name="Reimegard J."/>
            <person name="Sonavane S."/>
            <person name="Akerstrom W."/>
            <person name="Nylinder S."/>
            <person name="Hedman E."/>
            <person name="Kallberg Y."/>
        </authorList>
    </citation>
    <scope>NUCLEOTIDE SEQUENCE [LARGE SCALE GENOMIC DNA]</scope>
</reference>
<dbReference type="AlphaFoldDB" id="A0AAV1ZGC0"/>
<dbReference type="EMBL" id="CAXIEN010000040">
    <property type="protein sequence ID" value="CAL1269394.1"/>
    <property type="molecule type" value="Genomic_DNA"/>
</dbReference>
<keyword evidence="1" id="KW-0863">Zinc-finger</keyword>
<dbReference type="GO" id="GO:0000724">
    <property type="term" value="P:double-strand break repair via homologous recombination"/>
    <property type="evidence" value="ECO:0007669"/>
    <property type="project" value="TreeGrafter"/>
</dbReference>
<dbReference type="Proteomes" id="UP001497382">
    <property type="component" value="Unassembled WGS sequence"/>
</dbReference>
<dbReference type="PANTHER" id="PTHR28498">
    <property type="entry name" value="ZINC FINGER SWIM DOMAIN-CONTAINING PROTEIN 7"/>
    <property type="match status" value="1"/>
</dbReference>
<dbReference type="PROSITE" id="PS50966">
    <property type="entry name" value="ZF_SWIM"/>
    <property type="match status" value="1"/>
</dbReference>
<comment type="caution">
    <text evidence="3">The sequence shown here is derived from an EMBL/GenBank/DDBJ whole genome shotgun (WGS) entry which is preliminary data.</text>
</comment>
<keyword evidence="1" id="KW-0479">Metal-binding</keyword>
<evidence type="ECO:0000313" key="3">
    <source>
        <dbReference type="EMBL" id="CAL1269394.1"/>
    </source>
</evidence>
<accession>A0AAV1ZGC0</accession>
<keyword evidence="4" id="KW-1185">Reference proteome</keyword>
<dbReference type="PANTHER" id="PTHR28498:SF1">
    <property type="entry name" value="ZINC FINGER SWIM DOMAIN-CONTAINING PROTEIN 7"/>
    <property type="match status" value="1"/>
</dbReference>
<keyword evidence="1" id="KW-0862">Zinc</keyword>
<protein>
    <recommendedName>
        <fullName evidence="2">SWIM-type domain-containing protein</fullName>
    </recommendedName>
</protein>
<organism evidence="3 4">
    <name type="scientific">Larinioides sclopetarius</name>
    <dbReference type="NCBI Taxonomy" id="280406"/>
    <lineage>
        <taxon>Eukaryota</taxon>
        <taxon>Metazoa</taxon>
        <taxon>Ecdysozoa</taxon>
        <taxon>Arthropoda</taxon>
        <taxon>Chelicerata</taxon>
        <taxon>Arachnida</taxon>
        <taxon>Araneae</taxon>
        <taxon>Araneomorphae</taxon>
        <taxon>Entelegynae</taxon>
        <taxon>Araneoidea</taxon>
        <taxon>Araneidae</taxon>
        <taxon>Larinioides</taxon>
    </lineage>
</organism>
<evidence type="ECO:0000256" key="1">
    <source>
        <dbReference type="PROSITE-ProRule" id="PRU00325"/>
    </source>
</evidence>
<dbReference type="Pfam" id="PF04434">
    <property type="entry name" value="SWIM"/>
    <property type="match status" value="1"/>
</dbReference>
<name>A0AAV1ZGC0_9ARAC</name>
<evidence type="ECO:0000259" key="2">
    <source>
        <dbReference type="PROSITE" id="PS50966"/>
    </source>
</evidence>
<feature type="domain" description="SWIM-type" evidence="2">
    <location>
        <begin position="83"/>
        <end position="130"/>
    </location>
</feature>
<dbReference type="InterPro" id="IPR007527">
    <property type="entry name" value="Znf_SWIM"/>
</dbReference>
<proteinExistence type="predicted"/>
<sequence>MDAIIQEILAETMNIVHSDYERQKKCKMLMLKSVCHGSFTFSLSDGTLSMLSFLFDFTAAQALDLIDNRCVLHITSPSGRELYKVQKSATEFHICLKNSNYCTCPSFIFHVLKKEQFMCKHKLAVMLSTAMGLCEEVQYADETVTLMLVGGSSCH</sequence>
<gene>
    <name evidence="3" type="ORF">LARSCL_LOCUS4701</name>
</gene>
<dbReference type="GO" id="GO:0097196">
    <property type="term" value="C:Shu complex"/>
    <property type="evidence" value="ECO:0007669"/>
    <property type="project" value="TreeGrafter"/>
</dbReference>